<dbReference type="InterPro" id="IPR002219">
    <property type="entry name" value="PKC_DAG/PE"/>
</dbReference>
<dbReference type="InterPro" id="IPR050839">
    <property type="entry name" value="Rho-assoc_Ser/Thr_Kinase"/>
</dbReference>
<reference evidence="13" key="1">
    <citation type="submission" date="2021-01" db="EMBL/GenBank/DDBJ databases">
        <title>A chromosome-scale assembly of European eel, Anguilla anguilla.</title>
        <authorList>
            <person name="Henkel C."/>
            <person name="Jong-Raadsen S.A."/>
            <person name="Dufour S."/>
            <person name="Weltzien F.-A."/>
            <person name="Palstra A.P."/>
            <person name="Pelster B."/>
            <person name="Spaink H.P."/>
            <person name="Van Den Thillart G.E."/>
            <person name="Jansen H."/>
            <person name="Zahm M."/>
            <person name="Klopp C."/>
            <person name="Cedric C."/>
            <person name="Louis A."/>
            <person name="Berthelot C."/>
            <person name="Parey E."/>
            <person name="Roest Crollius H."/>
            <person name="Montfort J."/>
            <person name="Robinson-Rechavi M."/>
            <person name="Bucao C."/>
            <person name="Bouchez O."/>
            <person name="Gislard M."/>
            <person name="Lluch J."/>
            <person name="Milhes M."/>
            <person name="Lampietro C."/>
            <person name="Lopez Roques C."/>
            <person name="Donnadieu C."/>
            <person name="Braasch I."/>
            <person name="Desvignes T."/>
            <person name="Postlethwait J."/>
            <person name="Bobe J."/>
            <person name="Guiguen Y."/>
            <person name="Dirks R."/>
        </authorList>
    </citation>
    <scope>NUCLEOTIDE SEQUENCE</scope>
    <source>
        <strain evidence="13">Tag_6206</strain>
        <tissue evidence="13">Liver</tissue>
    </source>
</reference>
<dbReference type="FunFam" id="3.30.60.20:FF:000018">
    <property type="entry name" value="Citron rho-interacting serine/threonine kinase"/>
    <property type="match status" value="1"/>
</dbReference>
<feature type="region of interest" description="Disordered" evidence="9">
    <location>
        <begin position="1429"/>
        <end position="1574"/>
    </location>
</feature>
<dbReference type="PANTHER" id="PTHR22988">
    <property type="entry name" value="MYOTONIC DYSTROPHY S/T KINASE-RELATED"/>
    <property type="match status" value="1"/>
</dbReference>
<comment type="catalytic activity">
    <reaction evidence="7">
        <text>L-seryl-[protein] + ATP = O-phospho-L-seryl-[protein] + ADP + H(+)</text>
        <dbReference type="Rhea" id="RHEA:17989"/>
        <dbReference type="Rhea" id="RHEA-COMP:9863"/>
        <dbReference type="Rhea" id="RHEA-COMP:11604"/>
        <dbReference type="ChEBI" id="CHEBI:15378"/>
        <dbReference type="ChEBI" id="CHEBI:29999"/>
        <dbReference type="ChEBI" id="CHEBI:30616"/>
        <dbReference type="ChEBI" id="CHEBI:83421"/>
        <dbReference type="ChEBI" id="CHEBI:456216"/>
        <dbReference type="EC" id="2.7.11.1"/>
    </reaction>
</comment>
<dbReference type="Gene3D" id="3.30.60.20">
    <property type="match status" value="1"/>
</dbReference>
<dbReference type="InterPro" id="IPR001180">
    <property type="entry name" value="CNH_dom"/>
</dbReference>
<feature type="domain" description="PH" evidence="10">
    <location>
        <begin position="942"/>
        <end position="1062"/>
    </location>
</feature>
<dbReference type="PROSITE" id="PS50081">
    <property type="entry name" value="ZF_DAG_PE_2"/>
    <property type="match status" value="1"/>
</dbReference>
<evidence type="ECO:0000256" key="7">
    <source>
        <dbReference type="ARBA" id="ARBA00048679"/>
    </source>
</evidence>
<dbReference type="Pfam" id="PF25346">
    <property type="entry name" value="PH_MRCK"/>
    <property type="match status" value="1"/>
</dbReference>
<dbReference type="InterPro" id="IPR057529">
    <property type="entry name" value="MRCK/ROCK_PH"/>
</dbReference>
<comment type="caution">
    <text evidence="13">The sequence shown here is derived from an EMBL/GenBank/DDBJ whole genome shotgun (WGS) entry which is preliminary data.</text>
</comment>
<evidence type="ECO:0000313" key="14">
    <source>
        <dbReference type="Proteomes" id="UP001044222"/>
    </source>
</evidence>
<feature type="region of interest" description="Disordered" evidence="9">
    <location>
        <begin position="760"/>
        <end position="810"/>
    </location>
</feature>
<dbReference type="PROSITE" id="PS50219">
    <property type="entry name" value="CNH"/>
    <property type="match status" value="1"/>
</dbReference>
<dbReference type="GO" id="GO:0046872">
    <property type="term" value="F:metal ion binding"/>
    <property type="evidence" value="ECO:0007669"/>
    <property type="project" value="UniProtKB-KW"/>
</dbReference>
<evidence type="ECO:0000313" key="13">
    <source>
        <dbReference type="EMBL" id="KAG5834917.1"/>
    </source>
</evidence>
<evidence type="ECO:0000256" key="2">
    <source>
        <dbReference type="ARBA" id="ARBA00022553"/>
    </source>
</evidence>
<feature type="compositionally biased region" description="Basic and acidic residues" evidence="9">
    <location>
        <begin position="840"/>
        <end position="855"/>
    </location>
</feature>
<feature type="region of interest" description="Disordered" evidence="9">
    <location>
        <begin position="559"/>
        <end position="592"/>
    </location>
</feature>
<keyword evidence="4" id="KW-0808">Transferase</keyword>
<feature type="region of interest" description="Disordered" evidence="9">
    <location>
        <begin position="923"/>
        <end position="942"/>
    </location>
</feature>
<evidence type="ECO:0000256" key="4">
    <source>
        <dbReference type="ARBA" id="ARBA00022777"/>
    </source>
</evidence>
<keyword evidence="3" id="KW-0479">Metal-binding</keyword>
<dbReference type="FunFam" id="2.30.29.30:FF:000081">
    <property type="entry name" value="Citron rho-interacting serine/threonine kinase"/>
    <property type="match status" value="1"/>
</dbReference>
<evidence type="ECO:0008006" key="15">
    <source>
        <dbReference type="Google" id="ProtNLM"/>
    </source>
</evidence>
<comment type="catalytic activity">
    <reaction evidence="6">
        <text>L-threonyl-[protein] + ATP = O-phospho-L-threonyl-[protein] + ADP + H(+)</text>
        <dbReference type="Rhea" id="RHEA:46608"/>
        <dbReference type="Rhea" id="RHEA-COMP:11060"/>
        <dbReference type="Rhea" id="RHEA-COMP:11605"/>
        <dbReference type="ChEBI" id="CHEBI:15378"/>
        <dbReference type="ChEBI" id="CHEBI:30013"/>
        <dbReference type="ChEBI" id="CHEBI:30616"/>
        <dbReference type="ChEBI" id="CHEBI:61977"/>
        <dbReference type="ChEBI" id="CHEBI:456216"/>
        <dbReference type="EC" id="2.7.11.1"/>
    </reaction>
</comment>
<dbReference type="SUPFAM" id="SSF57889">
    <property type="entry name" value="Cysteine-rich domain"/>
    <property type="match status" value="1"/>
</dbReference>
<dbReference type="InterPro" id="IPR046349">
    <property type="entry name" value="C1-like_sf"/>
</dbReference>
<evidence type="ECO:0000256" key="1">
    <source>
        <dbReference type="ARBA" id="ARBA00022527"/>
    </source>
</evidence>
<dbReference type="Pfam" id="PF00780">
    <property type="entry name" value="CNH"/>
    <property type="match status" value="2"/>
</dbReference>
<feature type="compositionally biased region" description="Basic and acidic residues" evidence="9">
    <location>
        <begin position="559"/>
        <end position="591"/>
    </location>
</feature>
<feature type="coiled-coil region" evidence="8">
    <location>
        <begin position="60"/>
        <end position="301"/>
    </location>
</feature>
<dbReference type="CDD" id="cd20814">
    <property type="entry name" value="CRIK"/>
    <property type="match status" value="1"/>
</dbReference>
<evidence type="ECO:0000256" key="6">
    <source>
        <dbReference type="ARBA" id="ARBA00047899"/>
    </source>
</evidence>
<accession>A0A9D3LPT6</accession>
<dbReference type="Gene3D" id="2.30.29.30">
    <property type="entry name" value="Pleckstrin-homology domain (PH domain)/Phosphotyrosine-binding domain (PTB)"/>
    <property type="match status" value="1"/>
</dbReference>
<organism evidence="13 14">
    <name type="scientific">Anguilla anguilla</name>
    <name type="common">European freshwater eel</name>
    <name type="synonym">Muraena anguilla</name>
    <dbReference type="NCBI Taxonomy" id="7936"/>
    <lineage>
        <taxon>Eukaryota</taxon>
        <taxon>Metazoa</taxon>
        <taxon>Chordata</taxon>
        <taxon>Craniata</taxon>
        <taxon>Vertebrata</taxon>
        <taxon>Euteleostomi</taxon>
        <taxon>Actinopterygii</taxon>
        <taxon>Neopterygii</taxon>
        <taxon>Teleostei</taxon>
        <taxon>Anguilliformes</taxon>
        <taxon>Anguillidae</taxon>
        <taxon>Anguilla</taxon>
    </lineage>
</organism>
<sequence length="1574" mass="178519">MEVSEEDDKALQLLHDIREQSSKLQEIKEQVGVLPGAQLEEMQVVIRKAVEYQHRIQKTSEELKRKAVEYQHRIQKAKEQGKAEVEELLCKLEKTNAEQQAKIQELQEKLAKAVKASSDATELLQNIRQSKERLERELERLRNKADPSDTLRRRLRETEEGRKSLENQVKRLEMVERRENKLKDDIQTKSQQIQQMAEKIMELEENLRETQATAQRMEAHLVQKERMYEDKLKVLEAQMKEDMADKEILESKRAEQEEEAREKSKLLGEHKATINAMDSKMKSMEQRIAELSEANKLAANSSIYTQRNMKAQEEMISELRQQKFYLESQAGKLEAQNAKLEEHLEKMSQQEQGKKSRLLELETRLREMGLEHEEQKLEIKRQVTELTLSLQEREAQISGLQAARSALEAQLQQAKTELEETTTEAEEEITALRAHRDEIQRKFDALRDSCSVITDLEDQLTQLSEENAELNQQNFYLSKQLDELSDEREDRLQLSQEVDRLRREVADREMHLNNQKQNIETLKTTCSMLEEQVLELETLNEELLEKERHWETWRGALEDDKNEAERRTRDTQRLLDTEKQNRLRADQRNSESRQAVELAVREHKAEIMALQQALKDQKLKAESLSDTLNDLEKRHAMLEMNARSLQHKLETERELKQRLLEEQAKLQQQMDAQKQHIFRLTQGLQDALDQTDLLKTERTDLEYQLENMQAVYSHEKVKMEGTISQQTKLIDFLQAKADQPSKKKKSIFGRRREDLVGVVQRHDGGSGQGTREVVRAGGGAAEATHGTALSEGGRGALQSAGAQRPLHPGPGPLAGPHVLHQVPRAAGQPRGLLAPSSSARRKDVATPEEFSWRGKDRSHHSTPHRFTVGLNMRAAKCAVCLDTVHFGRQAATCLECQALCHPKCSPCLPSTCGLPAEYSFGEGLSRDKPSSPTQQPKEASGHVRLEGWMKQPRNGKRGQQGWERKYVVLDGTKVSIYETEPREDSARPQEEIELCPPDGDVTVHGAVGASELINTAKSDIPYVLKLESHSHASYWPGQALYFMAPSFPDKQRWVAVLESVVAGGRGSREKAEADAKLLGNSLLKLEGEDRLDINCTLPLTDQIVLVGAEEGLYALNVIKNSLLHLPGLGSVFQIQILKDHGCLLMITGGERALCMIEIKKVKQCLAQSHLPAQSELCPFIFETVKGCHLFAAGKIEGGACICAALHNKIIILRYNDSLNKFCIRKEIETSEPCSCIHFTGYSIIIGTNKFYQIEMKQYILEEFLDKGDVTLASAVFAAATHSFPISIMQVNSAPRRTSTCCASTYELDVIRCAVKLSCGVCRVSLWSEFGLFVDAYGRRSRSEDIKWSRLPLSFAYREPYLFVTYFNSLDIIEIQPHGALGPPAHVHLDIPSPRYLGPAISSGAVYLASSYQNKLRVICCKGNLVRESELHRTSSGRSSPTKRGPPSYTEHISKRLASSPGSLDGGLHRDPSTPHRYREGRTEFRRDKSPARPLDRDKSPARPLEHDKSPGRAMESRRDRSPGGFSRIGPVSTRDPSARRSRPSTRCGINRLSDCDNSITSSNQWNDSYLWSRP</sequence>
<evidence type="ECO:0000259" key="10">
    <source>
        <dbReference type="PROSITE" id="PS50003"/>
    </source>
</evidence>
<keyword evidence="5" id="KW-0862">Zinc</keyword>
<feature type="domain" description="Phorbol-ester/DAG-type" evidence="11">
    <location>
        <begin position="863"/>
        <end position="912"/>
    </location>
</feature>
<evidence type="ECO:0000259" key="11">
    <source>
        <dbReference type="PROSITE" id="PS50081"/>
    </source>
</evidence>
<dbReference type="SMART" id="SM00233">
    <property type="entry name" value="PH"/>
    <property type="match status" value="1"/>
</dbReference>
<keyword evidence="4" id="KW-0418">Kinase</keyword>
<dbReference type="Proteomes" id="UP001044222">
    <property type="component" value="Chromosome 15"/>
</dbReference>
<keyword evidence="2" id="KW-0597">Phosphoprotein</keyword>
<evidence type="ECO:0000259" key="12">
    <source>
        <dbReference type="PROSITE" id="PS50219"/>
    </source>
</evidence>
<dbReference type="SMART" id="SM00036">
    <property type="entry name" value="CNH"/>
    <property type="match status" value="1"/>
</dbReference>
<feature type="domain" description="CNH" evidence="12">
    <location>
        <begin position="1090"/>
        <end position="1403"/>
    </location>
</feature>
<evidence type="ECO:0000256" key="5">
    <source>
        <dbReference type="ARBA" id="ARBA00022833"/>
    </source>
</evidence>
<dbReference type="PROSITE" id="PS50003">
    <property type="entry name" value="PH_DOMAIN"/>
    <property type="match status" value="1"/>
</dbReference>
<gene>
    <name evidence="13" type="ORF">ANANG_G00266640</name>
</gene>
<proteinExistence type="predicted"/>
<evidence type="ECO:0000256" key="9">
    <source>
        <dbReference type="SAM" id="MobiDB-lite"/>
    </source>
</evidence>
<dbReference type="InterPro" id="IPR011993">
    <property type="entry name" value="PH-like_dom_sf"/>
</dbReference>
<keyword evidence="1" id="KW-0723">Serine/threonine-protein kinase</keyword>
<dbReference type="PANTHER" id="PTHR22988:SF71">
    <property type="entry name" value="CITRON RHO-INTERACTING KINASE"/>
    <property type="match status" value="1"/>
</dbReference>
<keyword evidence="14" id="KW-1185">Reference proteome</keyword>
<feature type="compositionally biased region" description="Polar residues" evidence="9">
    <location>
        <begin position="1555"/>
        <end position="1574"/>
    </location>
</feature>
<feature type="compositionally biased region" description="Basic and acidic residues" evidence="9">
    <location>
        <begin position="1466"/>
        <end position="1521"/>
    </location>
</feature>
<keyword evidence="8" id="KW-0175">Coiled coil</keyword>
<dbReference type="GO" id="GO:0004674">
    <property type="term" value="F:protein serine/threonine kinase activity"/>
    <property type="evidence" value="ECO:0007669"/>
    <property type="project" value="UniProtKB-KW"/>
</dbReference>
<dbReference type="SUPFAM" id="SSF50729">
    <property type="entry name" value="PH domain-like"/>
    <property type="match status" value="1"/>
</dbReference>
<protein>
    <recommendedName>
        <fullName evidence="15">Citron Rho-interacting kinase</fullName>
    </recommendedName>
</protein>
<feature type="region of interest" description="Disordered" evidence="9">
    <location>
        <begin position="828"/>
        <end position="862"/>
    </location>
</feature>
<dbReference type="EMBL" id="JAFIRN010000015">
    <property type="protein sequence ID" value="KAG5834917.1"/>
    <property type="molecule type" value="Genomic_DNA"/>
</dbReference>
<dbReference type="InterPro" id="IPR001849">
    <property type="entry name" value="PH_domain"/>
</dbReference>
<dbReference type="SMART" id="SM00109">
    <property type="entry name" value="C1"/>
    <property type="match status" value="1"/>
</dbReference>
<evidence type="ECO:0000256" key="8">
    <source>
        <dbReference type="SAM" id="Coils"/>
    </source>
</evidence>
<dbReference type="PROSITE" id="PS00479">
    <property type="entry name" value="ZF_DAG_PE_1"/>
    <property type="match status" value="1"/>
</dbReference>
<evidence type="ECO:0000256" key="3">
    <source>
        <dbReference type="ARBA" id="ARBA00022723"/>
    </source>
</evidence>
<name>A0A9D3LPT6_ANGAN</name>